<keyword evidence="3" id="KW-1003">Cell membrane</keyword>
<evidence type="ECO:0000256" key="6">
    <source>
        <dbReference type="ARBA" id="ARBA00023136"/>
    </source>
</evidence>
<dbReference type="PANTHER" id="PTHR34582">
    <property type="entry name" value="UPF0702 TRANSMEMBRANE PROTEIN YCAP"/>
    <property type="match status" value="1"/>
</dbReference>
<evidence type="ECO:0000259" key="8">
    <source>
        <dbReference type="Pfam" id="PF04239"/>
    </source>
</evidence>
<evidence type="ECO:0000256" key="3">
    <source>
        <dbReference type="ARBA" id="ARBA00022475"/>
    </source>
</evidence>
<feature type="transmembrane region" description="Helical" evidence="7">
    <location>
        <begin position="38"/>
        <end position="57"/>
    </location>
</feature>
<evidence type="ECO:0000313" key="11">
    <source>
        <dbReference type="Proteomes" id="UP000255469"/>
    </source>
</evidence>
<dbReference type="Pfam" id="PF04239">
    <property type="entry name" value="DUF421"/>
    <property type="match status" value="1"/>
</dbReference>
<evidence type="ECO:0000256" key="4">
    <source>
        <dbReference type="ARBA" id="ARBA00022692"/>
    </source>
</evidence>
<sequence length="236" mass="26442">MIDLLQPYVAIAVKLITGMIGILAFLRITGKAQMGQLTPLDTVSAFVIGALVGGVLYNPDMTIWHLIFALAVWTGFNMLVRFAMRSSLLRHLIKGEGVFLVKNGIINFKNFKRNSLEMEQFRLMLRQKGIFSMFDVEDVLFEANGAVTVLSPGETSYSVLLVNNGEIVESSLAQCERSQSWVIRAIKHNGFKGPSELFCMEWTPRKGFYFVTFEGHVKRGKDEVDADEIDPNNAQV</sequence>
<comment type="similarity">
    <text evidence="2">Belongs to the UPF0702 family.</text>
</comment>
<keyword evidence="5 7" id="KW-1133">Transmembrane helix</keyword>
<dbReference type="PANTHER" id="PTHR34582:SF5">
    <property type="entry name" value="UPF0702 TRANSMEMBRANE PROTEIN YETF"/>
    <property type="match status" value="1"/>
</dbReference>
<dbReference type="RefSeq" id="WP_029216605.1">
    <property type="nucleotide sequence ID" value="NZ_CAUOME010000019.1"/>
</dbReference>
<dbReference type="Proteomes" id="UP000255469">
    <property type="component" value="Unassembled WGS sequence"/>
</dbReference>
<dbReference type="AlphaFoldDB" id="A0A379E2P1"/>
<keyword evidence="4 7" id="KW-0812">Transmembrane</keyword>
<comment type="subcellular location">
    <subcellularLocation>
        <location evidence="1">Cell membrane</location>
        <topology evidence="1">Multi-pass membrane protein</topology>
    </subcellularLocation>
</comment>
<evidence type="ECO:0000256" key="7">
    <source>
        <dbReference type="SAM" id="Phobius"/>
    </source>
</evidence>
<name>A0A379E2P1_9BACT</name>
<dbReference type="EMBL" id="UGTM01000001">
    <property type="protein sequence ID" value="SUB87017.1"/>
    <property type="molecule type" value="Genomic_DNA"/>
</dbReference>
<evidence type="ECO:0000259" key="9">
    <source>
        <dbReference type="Pfam" id="PF20730"/>
    </source>
</evidence>
<dbReference type="InterPro" id="IPR023090">
    <property type="entry name" value="UPF0702_alpha/beta_dom_sf"/>
</dbReference>
<accession>A0A379E2P1</accession>
<dbReference type="Gene3D" id="3.30.240.20">
    <property type="entry name" value="bsu07140 like domains"/>
    <property type="match status" value="2"/>
</dbReference>
<dbReference type="InterPro" id="IPR048454">
    <property type="entry name" value="YetF_N"/>
</dbReference>
<reference evidence="10 11" key="1">
    <citation type="submission" date="2018-06" db="EMBL/GenBank/DDBJ databases">
        <authorList>
            <consortium name="Pathogen Informatics"/>
            <person name="Doyle S."/>
        </authorList>
    </citation>
    <scope>NUCLEOTIDE SEQUENCE [LARGE SCALE GENOMIC DNA]</scope>
    <source>
        <strain evidence="10 11">NCTC13067</strain>
    </source>
</reference>
<evidence type="ECO:0000256" key="5">
    <source>
        <dbReference type="ARBA" id="ARBA00022989"/>
    </source>
</evidence>
<evidence type="ECO:0000256" key="2">
    <source>
        <dbReference type="ARBA" id="ARBA00006448"/>
    </source>
</evidence>
<protein>
    <submittedName>
        <fullName evidence="10">Protein of uncharacterized function (DUF421)</fullName>
    </submittedName>
</protein>
<keyword evidence="6 7" id="KW-0472">Membrane</keyword>
<dbReference type="GO" id="GO:0005886">
    <property type="term" value="C:plasma membrane"/>
    <property type="evidence" value="ECO:0007669"/>
    <property type="project" value="UniProtKB-SubCell"/>
</dbReference>
<feature type="transmembrane region" description="Helical" evidence="7">
    <location>
        <begin position="6"/>
        <end position="26"/>
    </location>
</feature>
<dbReference type="InterPro" id="IPR007353">
    <property type="entry name" value="DUF421"/>
</dbReference>
<feature type="transmembrane region" description="Helical" evidence="7">
    <location>
        <begin position="63"/>
        <end position="84"/>
    </location>
</feature>
<feature type="domain" description="YetF C-terminal" evidence="8">
    <location>
        <begin position="85"/>
        <end position="203"/>
    </location>
</feature>
<evidence type="ECO:0000256" key="1">
    <source>
        <dbReference type="ARBA" id="ARBA00004651"/>
    </source>
</evidence>
<evidence type="ECO:0000313" key="10">
    <source>
        <dbReference type="EMBL" id="SUB87017.1"/>
    </source>
</evidence>
<organism evidence="10 11">
    <name type="scientific">Prevotella denticola</name>
    <dbReference type="NCBI Taxonomy" id="28129"/>
    <lineage>
        <taxon>Bacteria</taxon>
        <taxon>Pseudomonadati</taxon>
        <taxon>Bacteroidota</taxon>
        <taxon>Bacteroidia</taxon>
        <taxon>Bacteroidales</taxon>
        <taxon>Prevotellaceae</taxon>
        <taxon>Prevotella</taxon>
    </lineage>
</organism>
<gene>
    <name evidence="10" type="primary">yetF</name>
    <name evidence="10" type="ORF">NCTC13067_00672</name>
</gene>
<feature type="domain" description="YetF-like N-terminal transmembrane" evidence="9">
    <location>
        <begin position="8"/>
        <end position="82"/>
    </location>
</feature>
<dbReference type="Pfam" id="PF20730">
    <property type="entry name" value="YetF_N"/>
    <property type="match status" value="1"/>
</dbReference>
<proteinExistence type="inferred from homology"/>